<evidence type="ECO:0000313" key="2">
    <source>
        <dbReference type="Proteomes" id="UP000035154"/>
    </source>
</evidence>
<comment type="caution">
    <text evidence="1">The sequence shown here is derived from an EMBL/GenBank/DDBJ whole genome shotgun (WGS) entry which is preliminary data.</text>
</comment>
<sequence length="134" mass="15757">MFKLSVNKDLFSKILSKKLYVIEKESSNYWKKELLEPIIIENKLTYKIKQISKLLLTNGLGEDKPQIVIECLKIDFSQQKGIFEFYLGKILEQKNIAEIEVEDEKDILIKQLLNEKKELLNILNDIKKSKILDN</sequence>
<accession>A0A0G9KQ80</accession>
<dbReference type="RefSeq" id="WP_046998558.1">
    <property type="nucleotide sequence ID" value="NZ_JAIW01000058.1"/>
</dbReference>
<proteinExistence type="predicted"/>
<organism evidence="1 2">
    <name type="scientific">Aliarcobacter butzleri L355</name>
    <dbReference type="NCBI Taxonomy" id="1447263"/>
    <lineage>
        <taxon>Bacteria</taxon>
        <taxon>Pseudomonadati</taxon>
        <taxon>Campylobacterota</taxon>
        <taxon>Epsilonproteobacteria</taxon>
        <taxon>Campylobacterales</taxon>
        <taxon>Arcobacteraceae</taxon>
        <taxon>Aliarcobacter</taxon>
    </lineage>
</organism>
<dbReference type="Proteomes" id="UP000035154">
    <property type="component" value="Unassembled WGS sequence"/>
</dbReference>
<reference evidence="1 2" key="1">
    <citation type="submission" date="2014-01" db="EMBL/GenBank/DDBJ databases">
        <title>Development of a Comparative Genomic Fingerprinting Assay for High Resolution Genotyping of Arcobacter butzleri.</title>
        <authorList>
            <person name="Webb A.L."/>
            <person name="Inglis G.D."/>
            <person name="Kruczkiewicz P."/>
            <person name="Selinger L.B."/>
            <person name="Taboada E.N."/>
        </authorList>
    </citation>
    <scope>NUCLEOTIDE SEQUENCE [LARGE SCALE GENOMIC DNA]</scope>
    <source>
        <strain evidence="1 2">L355</strain>
    </source>
</reference>
<name>A0A0G9KQ80_9BACT</name>
<dbReference type="AlphaFoldDB" id="A0A0G9KQ80"/>
<dbReference type="PATRIC" id="fig|1447263.3.peg.1648"/>
<protein>
    <submittedName>
        <fullName evidence="1">Uncharacterized protein</fullName>
    </submittedName>
</protein>
<dbReference type="EMBL" id="JAIW01000058">
    <property type="protein sequence ID" value="KLE08704.1"/>
    <property type="molecule type" value="Genomic_DNA"/>
</dbReference>
<gene>
    <name evidence="1" type="ORF">AF80_08460</name>
</gene>
<evidence type="ECO:0000313" key="1">
    <source>
        <dbReference type="EMBL" id="KLE08704.1"/>
    </source>
</evidence>